<gene>
    <name evidence="9" type="ORF">C7M84_011419</name>
</gene>
<comment type="subcellular location">
    <subcellularLocation>
        <location evidence="1">Membrane</location>
        <topology evidence="1">Single-pass membrane protein</topology>
    </subcellularLocation>
</comment>
<feature type="transmembrane region" description="Helical" evidence="8">
    <location>
        <begin position="7"/>
        <end position="27"/>
    </location>
</feature>
<sequence>MNLNLKSVILKLSLILLVWVVVVLVILRNSSRERLSVRNFLLNGNIAIAETAAATAEPTGDARALPVPPPVIVTETDGGKPATSCSCKAVPLFRSDVYQEQLSQRITWLNMSSLELLMKNHPNFPYSMIVNTSKEFCELLPSLHEIEWDETYYQVAEVPGTTYFLYSAFLDNRPLAETRPCIRVLAFTKARKPTAPWCYIWFNATGPPAVSQVTRKDFVDWQPRSSNHHMFYVLTCRVPETVAHLKPLAVSIVRQPCEKARTLLQVTGAMQRNNTTAFVGGDAKETVNGIPLWNVAVCGPALFYYHDDISIRLVEWFELLRAMGFARVFLLQTQVHPNIEKVLRYYEAEGFTSVTKFSYPGPYANEPNIRRLWVLLERRKLFAMENMYFTDCLLRHMHEYRFISHFDPDEMPMLPNHDSFPRWLYSRIQRTMNYSRRPTSYDLNWRYHHDDLEPNEDESLPEYLWFLRHTRRANIDVYKSLKKPTYDMDVVTGVFSHGAVTCVYGKCLRKANKCPRKVAYLGHYRRDCGEKCLKPGAVANESSLLQYKDTVASAVKRVLVELELI</sequence>
<evidence type="ECO:0000313" key="10">
    <source>
        <dbReference type="Proteomes" id="UP000283509"/>
    </source>
</evidence>
<organism evidence="9 10">
    <name type="scientific">Penaeus vannamei</name>
    <name type="common">Whiteleg shrimp</name>
    <name type="synonym">Litopenaeus vannamei</name>
    <dbReference type="NCBI Taxonomy" id="6689"/>
    <lineage>
        <taxon>Eukaryota</taxon>
        <taxon>Metazoa</taxon>
        <taxon>Ecdysozoa</taxon>
        <taxon>Arthropoda</taxon>
        <taxon>Crustacea</taxon>
        <taxon>Multicrustacea</taxon>
        <taxon>Malacostraca</taxon>
        <taxon>Eumalacostraca</taxon>
        <taxon>Eucarida</taxon>
        <taxon>Decapoda</taxon>
        <taxon>Dendrobranchiata</taxon>
        <taxon>Penaeoidea</taxon>
        <taxon>Penaeidae</taxon>
        <taxon>Penaeus</taxon>
    </lineage>
</organism>
<dbReference type="AlphaFoldDB" id="A0A3R7QKH6"/>
<evidence type="ECO:0000256" key="8">
    <source>
        <dbReference type="RuleBase" id="RU366017"/>
    </source>
</evidence>
<evidence type="ECO:0000256" key="6">
    <source>
        <dbReference type="ARBA" id="ARBA00022989"/>
    </source>
</evidence>
<dbReference type="InterPro" id="IPR008166">
    <property type="entry name" value="Glyco_transf_92"/>
</dbReference>
<evidence type="ECO:0000256" key="3">
    <source>
        <dbReference type="ARBA" id="ARBA00022676"/>
    </source>
</evidence>
<dbReference type="GO" id="GO:0005737">
    <property type="term" value="C:cytoplasm"/>
    <property type="evidence" value="ECO:0007669"/>
    <property type="project" value="TreeGrafter"/>
</dbReference>
<keyword evidence="4 8" id="KW-0808">Transferase</keyword>
<dbReference type="EC" id="2.4.1.-" evidence="8"/>
<dbReference type="PANTHER" id="PTHR21461:SF69">
    <property type="entry name" value="GLYCOSYLTRANSFERASE FAMILY 92 PROTEIN"/>
    <property type="match status" value="1"/>
</dbReference>
<evidence type="ECO:0000256" key="4">
    <source>
        <dbReference type="ARBA" id="ARBA00022679"/>
    </source>
</evidence>
<dbReference type="GO" id="GO:0016020">
    <property type="term" value="C:membrane"/>
    <property type="evidence" value="ECO:0007669"/>
    <property type="project" value="UniProtKB-SubCell"/>
</dbReference>
<evidence type="ECO:0000256" key="1">
    <source>
        <dbReference type="ARBA" id="ARBA00004167"/>
    </source>
</evidence>
<evidence type="ECO:0000256" key="7">
    <source>
        <dbReference type="ARBA" id="ARBA00023136"/>
    </source>
</evidence>
<accession>A0A3R7QKH6</accession>
<keyword evidence="6 8" id="KW-1133">Transmembrane helix</keyword>
<proteinExistence type="inferred from homology"/>
<name>A0A3R7QKH6_PENVA</name>
<dbReference type="Proteomes" id="UP000283509">
    <property type="component" value="Unassembled WGS sequence"/>
</dbReference>
<keyword evidence="7 8" id="KW-0472">Membrane</keyword>
<keyword evidence="10" id="KW-1185">Reference proteome</keyword>
<dbReference type="EMBL" id="QCYY01002443">
    <property type="protein sequence ID" value="ROT70319.1"/>
    <property type="molecule type" value="Genomic_DNA"/>
</dbReference>
<evidence type="ECO:0000256" key="5">
    <source>
        <dbReference type="ARBA" id="ARBA00022692"/>
    </source>
</evidence>
<evidence type="ECO:0000256" key="2">
    <source>
        <dbReference type="ARBA" id="ARBA00007647"/>
    </source>
</evidence>
<protein>
    <recommendedName>
        <fullName evidence="8">Glycosyltransferase family 92 protein</fullName>
        <ecNumber evidence="8">2.4.1.-</ecNumber>
    </recommendedName>
</protein>
<reference evidence="9 10" key="2">
    <citation type="submission" date="2019-01" db="EMBL/GenBank/DDBJ databases">
        <title>The decoding of complex shrimp genome reveals the adaptation for benthos swimmer, frequently molting mechanism and breeding impact on genome.</title>
        <authorList>
            <person name="Sun Y."/>
            <person name="Gao Y."/>
            <person name="Yu Y."/>
        </authorList>
    </citation>
    <scope>NUCLEOTIDE SEQUENCE [LARGE SCALE GENOMIC DNA]</scope>
    <source>
        <tissue evidence="9">Muscle</tissue>
    </source>
</reference>
<comment type="similarity">
    <text evidence="2 8">Belongs to the glycosyltransferase 92 family.</text>
</comment>
<keyword evidence="3 8" id="KW-0328">Glycosyltransferase</keyword>
<evidence type="ECO:0000313" key="9">
    <source>
        <dbReference type="EMBL" id="ROT70319.1"/>
    </source>
</evidence>
<comment type="caution">
    <text evidence="9">The sequence shown here is derived from an EMBL/GenBank/DDBJ whole genome shotgun (WGS) entry which is preliminary data.</text>
</comment>
<keyword evidence="5 8" id="KW-0812">Transmembrane</keyword>
<dbReference type="GO" id="GO:0016757">
    <property type="term" value="F:glycosyltransferase activity"/>
    <property type="evidence" value="ECO:0007669"/>
    <property type="project" value="UniProtKB-UniRule"/>
</dbReference>
<dbReference type="OrthoDB" id="6369239at2759"/>
<reference evidence="9 10" key="1">
    <citation type="submission" date="2018-04" db="EMBL/GenBank/DDBJ databases">
        <authorList>
            <person name="Zhang X."/>
            <person name="Yuan J."/>
            <person name="Li F."/>
            <person name="Xiang J."/>
        </authorList>
    </citation>
    <scope>NUCLEOTIDE SEQUENCE [LARGE SCALE GENOMIC DNA]</scope>
    <source>
        <tissue evidence="9">Muscle</tissue>
    </source>
</reference>
<dbReference type="PANTHER" id="PTHR21461">
    <property type="entry name" value="GLYCOSYLTRANSFERASE FAMILY 92 PROTEIN"/>
    <property type="match status" value="1"/>
</dbReference>
<dbReference type="Pfam" id="PF01697">
    <property type="entry name" value="Glyco_transf_92"/>
    <property type="match status" value="1"/>
</dbReference>